<protein>
    <submittedName>
        <fullName evidence="1">Uncharacterized protein</fullName>
    </submittedName>
</protein>
<organism evidence="1 3">
    <name type="scientific">Paenibacillus amylolyticus</name>
    <dbReference type="NCBI Taxonomy" id="1451"/>
    <lineage>
        <taxon>Bacteria</taxon>
        <taxon>Bacillati</taxon>
        <taxon>Bacillota</taxon>
        <taxon>Bacilli</taxon>
        <taxon>Bacillales</taxon>
        <taxon>Paenibacillaceae</taxon>
        <taxon>Paenibacillus</taxon>
    </lineage>
</organism>
<dbReference type="Proteomes" id="UP000069697">
    <property type="component" value="Unassembled WGS sequence"/>
</dbReference>
<reference evidence="1 3" key="1">
    <citation type="journal article" date="2016" name="Genome Announc.">
        <title>Draft Genome Sequence of Paenibacillus amylolyticus Heshi-A3, Isolated from Fermented Rice Bran in a Japanese Fermented Seafood Dish.</title>
        <authorList>
            <person name="Akuzawa S."/>
            <person name="Nagaoka J."/>
            <person name="Kanekatsu M."/>
            <person name="Kubota E."/>
            <person name="Ohtake R."/>
            <person name="Suzuki T."/>
            <person name="Kanesaki Y."/>
        </authorList>
    </citation>
    <scope>NUCLEOTIDE SEQUENCE [LARGE SCALE GENOMIC DNA]</scope>
    <source>
        <strain evidence="1 3">Heshi-A3</strain>
    </source>
</reference>
<evidence type="ECO:0000313" key="3">
    <source>
        <dbReference type="Proteomes" id="UP000069697"/>
    </source>
</evidence>
<dbReference type="Proteomes" id="UP000187134">
    <property type="component" value="Unassembled WGS sequence"/>
</dbReference>
<gene>
    <name evidence="2" type="ORF">BK131_02615</name>
    <name evidence="1" type="ORF">PAHA3_0787</name>
</gene>
<proteinExistence type="predicted"/>
<sequence>MHVLYAAVLPSFFVRTRTDLVAPGDPTKIDSNIGATIFRLLQVTSIVLTEAADPCPVPADFFVVNAGQGPWQRVGRKRFTVARG</sequence>
<evidence type="ECO:0000313" key="4">
    <source>
        <dbReference type="Proteomes" id="UP000187134"/>
    </source>
</evidence>
<dbReference type="EMBL" id="MRTJ01000001">
    <property type="protein sequence ID" value="OMF16899.1"/>
    <property type="molecule type" value="Genomic_DNA"/>
</dbReference>
<name>A0A100VIX9_PAEAM</name>
<dbReference type="AlphaFoldDB" id="A0A100VIX9"/>
<evidence type="ECO:0000313" key="1">
    <source>
        <dbReference type="EMBL" id="GAS80716.1"/>
    </source>
</evidence>
<evidence type="ECO:0000313" key="2">
    <source>
        <dbReference type="EMBL" id="OMF16899.1"/>
    </source>
</evidence>
<dbReference type="RefSeq" id="WP_017689495.1">
    <property type="nucleotide sequence ID" value="NZ_CP158832.1"/>
</dbReference>
<accession>A0A100VIX9</accession>
<reference evidence="2 4" key="3">
    <citation type="submission" date="2016-11" db="EMBL/GenBank/DDBJ databases">
        <title>Paenibacillus species isolates.</title>
        <authorList>
            <person name="Beno S.M."/>
        </authorList>
    </citation>
    <scope>NUCLEOTIDE SEQUENCE [LARGE SCALE GENOMIC DNA]</scope>
    <source>
        <strain evidence="2 4">FSL H8-0246</strain>
    </source>
</reference>
<dbReference type="EMBL" id="BCNV01000001">
    <property type="protein sequence ID" value="GAS80716.1"/>
    <property type="molecule type" value="Genomic_DNA"/>
</dbReference>
<reference evidence="3" key="2">
    <citation type="submission" date="2016-01" db="EMBL/GenBank/DDBJ databases">
        <title>Draft Genome Sequence of Paenibacillus amylolyticus Heshi-A3 that Was Isolated from Fermented Rice Bran with Aging Salted Mackerel, Which Was Named Heshiko as Traditional Fermented Seafood in Japan.</title>
        <authorList>
            <person name="Akuzawa S."/>
            <person name="Nakagawa J."/>
            <person name="Kanekatsu T."/>
            <person name="Kubota E."/>
            <person name="Ohtake R."/>
            <person name="Suzuki T."/>
            <person name="Kanesaki Y."/>
        </authorList>
    </citation>
    <scope>NUCLEOTIDE SEQUENCE [LARGE SCALE GENOMIC DNA]</scope>
    <source>
        <strain evidence="3">Heshi-A3</strain>
    </source>
</reference>
<comment type="caution">
    <text evidence="1">The sequence shown here is derived from an EMBL/GenBank/DDBJ whole genome shotgun (WGS) entry which is preliminary data.</text>
</comment>